<dbReference type="InterPro" id="IPR029063">
    <property type="entry name" value="SAM-dependent_MTases_sf"/>
</dbReference>
<feature type="domain" description="Methyltransferase type 12" evidence="1">
    <location>
        <begin position="33"/>
        <end position="121"/>
    </location>
</feature>
<proteinExistence type="predicted"/>
<dbReference type="AlphaFoldDB" id="X1JCI2"/>
<dbReference type="Pfam" id="PF08242">
    <property type="entry name" value="Methyltransf_12"/>
    <property type="match status" value="1"/>
</dbReference>
<evidence type="ECO:0000259" key="1">
    <source>
        <dbReference type="Pfam" id="PF08242"/>
    </source>
</evidence>
<name>X1JCI2_9ZZZZ</name>
<comment type="caution">
    <text evidence="2">The sequence shown here is derived from an EMBL/GenBank/DDBJ whole genome shotgun (WGS) entry which is preliminary data.</text>
</comment>
<protein>
    <recommendedName>
        <fullName evidence="1">Methyltransferase type 12 domain-containing protein</fullName>
    </recommendedName>
</protein>
<evidence type="ECO:0000313" key="2">
    <source>
        <dbReference type="EMBL" id="GAH76054.1"/>
    </source>
</evidence>
<dbReference type="PANTHER" id="PTHR43861">
    <property type="entry name" value="TRANS-ACONITATE 2-METHYLTRANSFERASE-RELATED"/>
    <property type="match status" value="1"/>
</dbReference>
<reference evidence="2" key="1">
    <citation type="journal article" date="2014" name="Front. Microbiol.">
        <title>High frequency of phylogenetically diverse reductive dehalogenase-homologous genes in deep subseafloor sedimentary metagenomes.</title>
        <authorList>
            <person name="Kawai M."/>
            <person name="Futagami T."/>
            <person name="Toyoda A."/>
            <person name="Takaki Y."/>
            <person name="Nishi S."/>
            <person name="Hori S."/>
            <person name="Arai W."/>
            <person name="Tsubouchi T."/>
            <person name="Morono Y."/>
            <person name="Uchiyama I."/>
            <person name="Ito T."/>
            <person name="Fujiyama A."/>
            <person name="Inagaki F."/>
            <person name="Takami H."/>
        </authorList>
    </citation>
    <scope>NUCLEOTIDE SEQUENCE</scope>
    <source>
        <strain evidence="2">Expedition CK06-06</strain>
    </source>
</reference>
<dbReference type="EMBL" id="BARU01026405">
    <property type="protein sequence ID" value="GAH76054.1"/>
    <property type="molecule type" value="Genomic_DNA"/>
</dbReference>
<gene>
    <name evidence="2" type="ORF">S03H2_42418</name>
</gene>
<dbReference type="CDD" id="cd02440">
    <property type="entry name" value="AdoMet_MTases"/>
    <property type="match status" value="1"/>
</dbReference>
<organism evidence="2">
    <name type="scientific">marine sediment metagenome</name>
    <dbReference type="NCBI Taxonomy" id="412755"/>
    <lineage>
        <taxon>unclassified sequences</taxon>
        <taxon>metagenomes</taxon>
        <taxon>ecological metagenomes</taxon>
    </lineage>
</organism>
<feature type="non-terminal residue" evidence="2">
    <location>
        <position position="1"/>
    </location>
</feature>
<sequence length="179" mass="20465">TINVDSRDNYYQISRVNPLLIQYLEKVQDKKALDIGCGNGINGRHMIEMGYDVLGVDINDSAIRLAQSNGVIAQLIDVRNFIWSDNYDLITILYSLQHLQVQEAIQVLNNAYIALNSNGLIIIGIFTDRENAITTNDVRLLLDQQIDFRILDEKCWEREDKDHGAPHVHKGFYCVCWKG</sequence>
<dbReference type="InterPro" id="IPR013217">
    <property type="entry name" value="Methyltransf_12"/>
</dbReference>
<accession>X1JCI2</accession>
<dbReference type="SUPFAM" id="SSF53335">
    <property type="entry name" value="S-adenosyl-L-methionine-dependent methyltransferases"/>
    <property type="match status" value="1"/>
</dbReference>
<dbReference type="Gene3D" id="3.40.50.150">
    <property type="entry name" value="Vaccinia Virus protein VP39"/>
    <property type="match status" value="1"/>
</dbReference>
<dbReference type="PANTHER" id="PTHR43861:SF6">
    <property type="entry name" value="METHYLTRANSFERASE TYPE 11"/>
    <property type="match status" value="1"/>
</dbReference>